<dbReference type="EMBL" id="JALJOU010000015">
    <property type="protein sequence ID" value="KAK9839673.1"/>
    <property type="molecule type" value="Genomic_DNA"/>
</dbReference>
<dbReference type="Gene3D" id="1.20.58.90">
    <property type="match status" value="1"/>
</dbReference>
<proteinExistence type="predicted"/>
<protein>
    <submittedName>
        <fullName evidence="2">Uncharacterized protein</fullName>
    </submittedName>
</protein>
<feature type="compositionally biased region" description="Low complexity" evidence="1">
    <location>
        <begin position="81"/>
        <end position="98"/>
    </location>
</feature>
<dbReference type="SUPFAM" id="SSF46988">
    <property type="entry name" value="Tubulin chaperone cofactor A"/>
    <property type="match status" value="1"/>
</dbReference>
<gene>
    <name evidence="2" type="ORF">WJX81_004803</name>
</gene>
<feature type="region of interest" description="Disordered" evidence="1">
    <location>
        <begin position="1"/>
        <end position="98"/>
    </location>
</feature>
<feature type="region of interest" description="Disordered" evidence="1">
    <location>
        <begin position="219"/>
        <end position="245"/>
    </location>
</feature>
<reference evidence="2 3" key="1">
    <citation type="journal article" date="2024" name="Nat. Commun.">
        <title>Phylogenomics reveals the evolutionary origins of lichenization in chlorophyte algae.</title>
        <authorList>
            <person name="Puginier C."/>
            <person name="Libourel C."/>
            <person name="Otte J."/>
            <person name="Skaloud P."/>
            <person name="Haon M."/>
            <person name="Grisel S."/>
            <person name="Petersen M."/>
            <person name="Berrin J.G."/>
            <person name="Delaux P.M."/>
            <person name="Dal Grande F."/>
            <person name="Keller J."/>
        </authorList>
    </citation>
    <scope>NUCLEOTIDE SEQUENCE [LARGE SCALE GENOMIC DNA]</scope>
    <source>
        <strain evidence="2 3">SAG 245.80</strain>
    </source>
</reference>
<name>A0AAW1S256_9CHLO</name>
<feature type="region of interest" description="Disordered" evidence="1">
    <location>
        <begin position="123"/>
        <end position="164"/>
    </location>
</feature>
<dbReference type="InterPro" id="IPR036126">
    <property type="entry name" value="TBCA_sf"/>
</dbReference>
<sequence length="357" mass="35084">MMAGTLDEPILQPERRRGDRRKRSSTRWGPDDAEAELPAAEAAVAAEAGPVQEGRPRKRPKRTRWGPDDLAAAGDAEDGGEAATTGVQQAVAAHQAAAAPAAVPALAVAAAVPHLNGAVDQAAGIAPPTANDHGAASVPDDGPVDPFGLLGLPSGPPGEEEGAAVPPYAAAAAYGAYGQPSAAGASLTDAWATYYAAQAAAAQMVAQVDAAAATASAAPLPSSAAPSSAPPTSAPPASGAGGTSGGPSVADAYAAWAAERAAAAGTKEAARKAAKAAKPPPRVQVVPLPIAPPEVAVKENVLSEAGMIIPDTRSRVEAALQDLGAYVDAVGAQAKAADEFKAAEEAIANSQKALGDS</sequence>
<feature type="compositionally biased region" description="Low complexity" evidence="1">
    <location>
        <begin position="36"/>
        <end position="48"/>
    </location>
</feature>
<organism evidence="2 3">
    <name type="scientific">Elliptochloris bilobata</name>
    <dbReference type="NCBI Taxonomy" id="381761"/>
    <lineage>
        <taxon>Eukaryota</taxon>
        <taxon>Viridiplantae</taxon>
        <taxon>Chlorophyta</taxon>
        <taxon>core chlorophytes</taxon>
        <taxon>Trebouxiophyceae</taxon>
        <taxon>Trebouxiophyceae incertae sedis</taxon>
        <taxon>Elliptochloris clade</taxon>
        <taxon>Elliptochloris</taxon>
    </lineage>
</organism>
<dbReference type="Proteomes" id="UP001445335">
    <property type="component" value="Unassembled WGS sequence"/>
</dbReference>
<dbReference type="GO" id="GO:0007023">
    <property type="term" value="P:post-chaperonin tubulin folding pathway"/>
    <property type="evidence" value="ECO:0007669"/>
    <property type="project" value="InterPro"/>
</dbReference>
<accession>A0AAW1S256</accession>
<evidence type="ECO:0000256" key="1">
    <source>
        <dbReference type="SAM" id="MobiDB-lite"/>
    </source>
</evidence>
<dbReference type="GO" id="GO:0048487">
    <property type="term" value="F:beta-tubulin binding"/>
    <property type="evidence" value="ECO:0007669"/>
    <property type="project" value="InterPro"/>
</dbReference>
<evidence type="ECO:0000313" key="2">
    <source>
        <dbReference type="EMBL" id="KAK9839673.1"/>
    </source>
</evidence>
<dbReference type="GO" id="GO:0007021">
    <property type="term" value="P:tubulin complex assembly"/>
    <property type="evidence" value="ECO:0007669"/>
    <property type="project" value="InterPro"/>
</dbReference>
<dbReference type="AlphaFoldDB" id="A0AAW1S256"/>
<keyword evidence="3" id="KW-1185">Reference proteome</keyword>
<comment type="caution">
    <text evidence="2">The sequence shown here is derived from an EMBL/GenBank/DDBJ whole genome shotgun (WGS) entry which is preliminary data.</text>
</comment>
<evidence type="ECO:0000313" key="3">
    <source>
        <dbReference type="Proteomes" id="UP001445335"/>
    </source>
</evidence>
<feature type="region of interest" description="Disordered" evidence="1">
    <location>
        <begin position="267"/>
        <end position="286"/>
    </location>
</feature>